<keyword evidence="4" id="KW-1185">Reference proteome</keyword>
<evidence type="ECO:0000313" key="3">
    <source>
        <dbReference type="EMBL" id="KAK8890927.1"/>
    </source>
</evidence>
<dbReference type="Proteomes" id="UP001470230">
    <property type="component" value="Unassembled WGS sequence"/>
</dbReference>
<feature type="domain" description="Potassium channel" evidence="2">
    <location>
        <begin position="224"/>
        <end position="308"/>
    </location>
</feature>
<organism evidence="3 4">
    <name type="scientific">Tritrichomonas musculus</name>
    <dbReference type="NCBI Taxonomy" id="1915356"/>
    <lineage>
        <taxon>Eukaryota</taxon>
        <taxon>Metamonada</taxon>
        <taxon>Parabasalia</taxon>
        <taxon>Tritrichomonadida</taxon>
        <taxon>Tritrichomonadidae</taxon>
        <taxon>Tritrichomonas</taxon>
    </lineage>
</organism>
<feature type="transmembrane region" description="Helical" evidence="1">
    <location>
        <begin position="129"/>
        <end position="148"/>
    </location>
</feature>
<dbReference type="InterPro" id="IPR015449">
    <property type="entry name" value="K_chnl_Ca-activ_SK"/>
</dbReference>
<protein>
    <recommendedName>
        <fullName evidence="2">Potassium channel domain-containing protein</fullName>
    </recommendedName>
</protein>
<dbReference type="InterPro" id="IPR013099">
    <property type="entry name" value="K_chnl_dom"/>
</dbReference>
<feature type="transmembrane region" description="Helical" evidence="1">
    <location>
        <begin position="255"/>
        <end position="272"/>
    </location>
</feature>
<evidence type="ECO:0000256" key="1">
    <source>
        <dbReference type="SAM" id="Phobius"/>
    </source>
</evidence>
<dbReference type="Gene3D" id="1.10.287.70">
    <property type="match status" value="1"/>
</dbReference>
<accession>A0ABR2KKF9</accession>
<keyword evidence="1" id="KW-1133">Transmembrane helix</keyword>
<reference evidence="3 4" key="1">
    <citation type="submission" date="2024-04" db="EMBL/GenBank/DDBJ databases">
        <title>Tritrichomonas musculus Genome.</title>
        <authorList>
            <person name="Alves-Ferreira E."/>
            <person name="Grigg M."/>
            <person name="Lorenzi H."/>
            <person name="Galac M."/>
        </authorList>
    </citation>
    <scope>NUCLEOTIDE SEQUENCE [LARGE SCALE GENOMIC DNA]</scope>
    <source>
        <strain evidence="3 4">EAF2021</strain>
    </source>
</reference>
<sequence length="445" mass="52200">MTQSQNEQNQIQKFEVTRGGIKTVYNGDRNLYSLQFVARDFRQKCRKQYTTFVIIQFIFSCLSIAISLIQMEIARNAQNTDKMATVQLLVIINIIVCGLNFFIIVFRINIKYYQFRVRTSYPIDFIHFLFLRNKALMFFLEIVFNWIIPYSTNPEISNWINILMMFKLYPIVIINNCFSSINKNKLCITQNLESFNLPSPSYGTVFYLKYIIQVHGAMIIGGMYAILILFFAYLFYSSNKPSNQLPIEETRDYNFLQTIYWAIITTTTVGYGDLGPVGHFQRAIAIILVFLGVILTSLIMGFVTTWMQMQENEVQALRIAERKVLVSELDKWAARVIQYSYRIKKYHGSEPTTNALLNNKRFMELQRHLLQALTKVQDIQRTLNNEYNFDPTKKSNDEPDKLIRQANVLDDYHYTLDHQIDYLNEEISTLLTYLKIQPVKFMDDA</sequence>
<evidence type="ECO:0000313" key="4">
    <source>
        <dbReference type="Proteomes" id="UP001470230"/>
    </source>
</evidence>
<feature type="transmembrane region" description="Helical" evidence="1">
    <location>
        <begin position="216"/>
        <end position="235"/>
    </location>
</feature>
<keyword evidence="1" id="KW-0812">Transmembrane</keyword>
<keyword evidence="1" id="KW-0472">Membrane</keyword>
<feature type="transmembrane region" description="Helical" evidence="1">
    <location>
        <begin position="49"/>
        <end position="69"/>
    </location>
</feature>
<dbReference type="PANTHER" id="PTHR10153">
    <property type="entry name" value="SMALL CONDUCTANCE CALCIUM-ACTIVATED POTASSIUM CHANNEL"/>
    <property type="match status" value="1"/>
</dbReference>
<name>A0ABR2KKF9_9EUKA</name>
<comment type="caution">
    <text evidence="3">The sequence shown here is derived from an EMBL/GenBank/DDBJ whole genome shotgun (WGS) entry which is preliminary data.</text>
</comment>
<proteinExistence type="predicted"/>
<feature type="transmembrane region" description="Helical" evidence="1">
    <location>
        <begin position="160"/>
        <end position="178"/>
    </location>
</feature>
<feature type="transmembrane region" description="Helical" evidence="1">
    <location>
        <begin position="284"/>
        <end position="307"/>
    </location>
</feature>
<feature type="transmembrane region" description="Helical" evidence="1">
    <location>
        <begin position="89"/>
        <end position="108"/>
    </location>
</feature>
<dbReference type="EMBL" id="JAPFFF010000004">
    <property type="protein sequence ID" value="KAK8890927.1"/>
    <property type="molecule type" value="Genomic_DNA"/>
</dbReference>
<evidence type="ECO:0000259" key="2">
    <source>
        <dbReference type="Pfam" id="PF07885"/>
    </source>
</evidence>
<dbReference type="SUPFAM" id="SSF81324">
    <property type="entry name" value="Voltage-gated potassium channels"/>
    <property type="match status" value="1"/>
</dbReference>
<dbReference type="Pfam" id="PF07885">
    <property type="entry name" value="Ion_trans_2"/>
    <property type="match status" value="1"/>
</dbReference>
<gene>
    <name evidence="3" type="ORF">M9Y10_028127</name>
</gene>